<evidence type="ECO:0000313" key="3">
    <source>
        <dbReference type="Proteomes" id="UP000078576"/>
    </source>
</evidence>
<name>A0A194VEX8_CYTMA</name>
<feature type="signal peptide" evidence="1">
    <location>
        <begin position="1"/>
        <end position="18"/>
    </location>
</feature>
<dbReference type="Proteomes" id="UP000078576">
    <property type="component" value="Unassembled WGS sequence"/>
</dbReference>
<sequence length="184" mass="18825">MQVRNAFIALGAVSMAAAQNTTLPAGHVFPNATAVLVVDYFTTWCPEATVLTYNSKYYTATGPTELTITDCPCTITTTGPVWSKTASATGETGTTETWETWGGYETTGTAESGSAASSTSWATTKTAATSAGVATVTSEVTAVATKVGSTTAQATYAQSGATENHASVLVGLAFVMASAFFINI</sequence>
<dbReference type="OrthoDB" id="4094614at2759"/>
<dbReference type="EMBL" id="KN714812">
    <property type="protein sequence ID" value="KUI62429.1"/>
    <property type="molecule type" value="Genomic_DNA"/>
</dbReference>
<protein>
    <submittedName>
        <fullName evidence="2">Cell wall protein SED1</fullName>
    </submittedName>
</protein>
<organism evidence="2 3">
    <name type="scientific">Cytospora mali</name>
    <name type="common">Apple Valsa canker fungus</name>
    <name type="synonym">Valsa mali</name>
    <dbReference type="NCBI Taxonomy" id="578113"/>
    <lineage>
        <taxon>Eukaryota</taxon>
        <taxon>Fungi</taxon>
        <taxon>Dikarya</taxon>
        <taxon>Ascomycota</taxon>
        <taxon>Pezizomycotina</taxon>
        <taxon>Sordariomycetes</taxon>
        <taxon>Sordariomycetidae</taxon>
        <taxon>Diaporthales</taxon>
        <taxon>Cytosporaceae</taxon>
        <taxon>Cytospora</taxon>
    </lineage>
</organism>
<reference evidence="3" key="1">
    <citation type="submission" date="2014-12" db="EMBL/GenBank/DDBJ databases">
        <title>Genome Sequence of Valsa Canker Pathogens Uncovers a Specific Adaption of Colonization on Woody Bark.</title>
        <authorList>
            <person name="Yin Z."/>
            <person name="Liu H."/>
            <person name="Gao X."/>
            <person name="Li Z."/>
            <person name="Song N."/>
            <person name="Ke X."/>
            <person name="Dai Q."/>
            <person name="Wu Y."/>
            <person name="Sun Y."/>
            <person name="Xu J.-R."/>
            <person name="Kang Z.K."/>
            <person name="Wang L."/>
            <person name="Huang L."/>
        </authorList>
    </citation>
    <scope>NUCLEOTIDE SEQUENCE [LARGE SCALE GENOMIC DNA]</scope>
    <source>
        <strain evidence="3">SXYL134</strain>
    </source>
</reference>
<gene>
    <name evidence="2" type="ORF">VP1G_09555</name>
</gene>
<feature type="chain" id="PRO_5008266426" evidence="1">
    <location>
        <begin position="19"/>
        <end position="184"/>
    </location>
</feature>
<evidence type="ECO:0000256" key="1">
    <source>
        <dbReference type="SAM" id="SignalP"/>
    </source>
</evidence>
<dbReference type="AlphaFoldDB" id="A0A194VEX8"/>
<keyword evidence="1" id="KW-0732">Signal</keyword>
<proteinExistence type="predicted"/>
<evidence type="ECO:0000313" key="2">
    <source>
        <dbReference type="EMBL" id="KUI62429.1"/>
    </source>
</evidence>
<keyword evidence="3" id="KW-1185">Reference proteome</keyword>
<accession>A0A194VEX8</accession>